<feature type="domain" description="HTH lysR-type" evidence="5">
    <location>
        <begin position="2"/>
        <end position="59"/>
    </location>
</feature>
<sequence>MLNLRQIEVFRAVMTTKSVSGAARMLNCSQPGVSRLLKHTESRLGFALFERGAGGMIPTREAERIFREVQAIYGVMNDLDGLLERIRTGESHEFKLGASPSLSNHMVPAILRKLVDQFPELRIQFDVLPVDEISDYLVRERGEYALSVFDVSHPNIESRIIGRGRLVAALPPGHRLADRTVISAQDLAGERIIGLRESSPHGQLARDLMADVEPGLNRATTVRFAETACAFVRQGHGIALVDEFTIRGFPSDELVIVGFDRALTMPVYLHRGKFAPRSKIGRRFEELTEEFVANHPMD</sequence>
<dbReference type="Gene3D" id="1.10.10.10">
    <property type="entry name" value="Winged helix-like DNA-binding domain superfamily/Winged helix DNA-binding domain"/>
    <property type="match status" value="1"/>
</dbReference>
<protein>
    <submittedName>
        <fullName evidence="6">LysR family transcriptional regulator</fullName>
    </submittedName>
</protein>
<dbReference type="GO" id="GO:0010628">
    <property type="term" value="P:positive regulation of gene expression"/>
    <property type="evidence" value="ECO:0007669"/>
    <property type="project" value="TreeGrafter"/>
</dbReference>
<dbReference type="InterPro" id="IPR036390">
    <property type="entry name" value="WH_DNA-bd_sf"/>
</dbReference>
<dbReference type="PANTHER" id="PTHR30427:SF1">
    <property type="entry name" value="TRANSCRIPTIONAL ACTIVATOR PROTEIN LYSR"/>
    <property type="match status" value="1"/>
</dbReference>
<dbReference type="Pfam" id="PF03466">
    <property type="entry name" value="LysR_substrate"/>
    <property type="match status" value="1"/>
</dbReference>
<accession>A0A975GUU6</accession>
<proteinExistence type="inferred from homology"/>
<evidence type="ECO:0000256" key="3">
    <source>
        <dbReference type="ARBA" id="ARBA00023125"/>
    </source>
</evidence>
<dbReference type="GO" id="GO:0043565">
    <property type="term" value="F:sequence-specific DNA binding"/>
    <property type="evidence" value="ECO:0007669"/>
    <property type="project" value="TreeGrafter"/>
</dbReference>
<keyword evidence="7" id="KW-1185">Reference proteome</keyword>
<evidence type="ECO:0000256" key="2">
    <source>
        <dbReference type="ARBA" id="ARBA00023015"/>
    </source>
</evidence>
<dbReference type="Proteomes" id="UP000663918">
    <property type="component" value="Chromosome"/>
</dbReference>
<dbReference type="KEGG" id="bgoe:IFJ75_11160"/>
<keyword evidence="4" id="KW-0804">Transcription</keyword>
<keyword evidence="2" id="KW-0805">Transcription regulation</keyword>
<dbReference type="GO" id="GO:0003700">
    <property type="term" value="F:DNA-binding transcription factor activity"/>
    <property type="evidence" value="ECO:0007669"/>
    <property type="project" value="InterPro"/>
</dbReference>
<gene>
    <name evidence="6" type="ORF">IFJ75_11160</name>
</gene>
<dbReference type="SUPFAM" id="SSF46785">
    <property type="entry name" value="Winged helix' DNA-binding domain"/>
    <property type="match status" value="1"/>
</dbReference>
<dbReference type="Gene3D" id="3.40.190.290">
    <property type="match status" value="1"/>
</dbReference>
<dbReference type="InterPro" id="IPR000847">
    <property type="entry name" value="LysR_HTH_N"/>
</dbReference>
<dbReference type="InterPro" id="IPR036388">
    <property type="entry name" value="WH-like_DNA-bd_sf"/>
</dbReference>
<dbReference type="Pfam" id="PF00126">
    <property type="entry name" value="HTH_1"/>
    <property type="match status" value="1"/>
</dbReference>
<dbReference type="InterPro" id="IPR005119">
    <property type="entry name" value="LysR_subst-bd"/>
</dbReference>
<evidence type="ECO:0000313" key="7">
    <source>
        <dbReference type="Proteomes" id="UP000663918"/>
    </source>
</evidence>
<reference evidence="6" key="1">
    <citation type="submission" date="2020-09" db="EMBL/GenBank/DDBJ databases">
        <title>Brevundimonas sp. LVF2 isolated from a puddle in Goettingen, Germany.</title>
        <authorList>
            <person name="Friedrich I."/>
            <person name="Klassen A."/>
            <person name="Hannes N."/>
            <person name="Schneider D."/>
            <person name="Hertel R."/>
            <person name="Daniel R."/>
        </authorList>
    </citation>
    <scope>NUCLEOTIDE SEQUENCE</scope>
    <source>
        <strain evidence="6">LVF2</strain>
    </source>
</reference>
<dbReference type="AlphaFoldDB" id="A0A975GUU6"/>
<dbReference type="EMBL" id="CP062222">
    <property type="protein sequence ID" value="QTC89858.1"/>
    <property type="molecule type" value="Genomic_DNA"/>
</dbReference>
<evidence type="ECO:0000259" key="5">
    <source>
        <dbReference type="PROSITE" id="PS50931"/>
    </source>
</evidence>
<name>A0A975GUU6_9CAUL</name>
<evidence type="ECO:0000256" key="1">
    <source>
        <dbReference type="ARBA" id="ARBA00009437"/>
    </source>
</evidence>
<evidence type="ECO:0000256" key="4">
    <source>
        <dbReference type="ARBA" id="ARBA00023163"/>
    </source>
</evidence>
<comment type="similarity">
    <text evidence="1">Belongs to the LysR transcriptional regulatory family.</text>
</comment>
<organism evidence="6 7">
    <name type="scientific">Brevundimonas goettingensis</name>
    <dbReference type="NCBI Taxonomy" id="2774190"/>
    <lineage>
        <taxon>Bacteria</taxon>
        <taxon>Pseudomonadati</taxon>
        <taxon>Pseudomonadota</taxon>
        <taxon>Alphaproteobacteria</taxon>
        <taxon>Caulobacterales</taxon>
        <taxon>Caulobacteraceae</taxon>
        <taxon>Brevundimonas</taxon>
    </lineage>
</organism>
<evidence type="ECO:0000313" key="6">
    <source>
        <dbReference type="EMBL" id="QTC89858.1"/>
    </source>
</evidence>
<dbReference type="PROSITE" id="PS50931">
    <property type="entry name" value="HTH_LYSR"/>
    <property type="match status" value="1"/>
</dbReference>
<dbReference type="RefSeq" id="WP_207868190.1">
    <property type="nucleotide sequence ID" value="NZ_CP062222.1"/>
</dbReference>
<dbReference type="PANTHER" id="PTHR30427">
    <property type="entry name" value="TRANSCRIPTIONAL ACTIVATOR PROTEIN LYSR"/>
    <property type="match status" value="1"/>
</dbReference>
<keyword evidence="3" id="KW-0238">DNA-binding</keyword>
<dbReference type="SUPFAM" id="SSF53850">
    <property type="entry name" value="Periplasmic binding protein-like II"/>
    <property type="match status" value="1"/>
</dbReference>